<proteinExistence type="predicted"/>
<dbReference type="Proteomes" id="UP000438760">
    <property type="component" value="Unassembled WGS sequence"/>
</dbReference>
<evidence type="ECO:0008006" key="3">
    <source>
        <dbReference type="Google" id="ProtNLM"/>
    </source>
</evidence>
<dbReference type="AlphaFoldDB" id="A0A6I3LL66"/>
<comment type="caution">
    <text evidence="1">The sequence shown here is derived from an EMBL/GenBank/DDBJ whole genome shotgun (WGS) entry which is preliminary data.</text>
</comment>
<evidence type="ECO:0000313" key="2">
    <source>
        <dbReference type="Proteomes" id="UP000438760"/>
    </source>
</evidence>
<gene>
    <name evidence="1" type="ORF">GJV76_01915</name>
</gene>
<dbReference type="EMBL" id="WMJX01000002">
    <property type="protein sequence ID" value="MTG96912.1"/>
    <property type="molecule type" value="Genomic_DNA"/>
</dbReference>
<name>A0A6I3LL66_9FLAO</name>
<reference evidence="1 2" key="1">
    <citation type="submission" date="2019-11" db="EMBL/GenBank/DDBJ databases">
        <title>Genome of Strain BIT-d1.</title>
        <authorList>
            <person name="Yang Y."/>
        </authorList>
    </citation>
    <scope>NUCLEOTIDE SEQUENCE [LARGE SCALE GENOMIC DNA]</scope>
    <source>
        <strain evidence="1 2">BIT-d1</strain>
    </source>
</reference>
<dbReference type="RefSeq" id="WP_155090962.1">
    <property type="nucleotide sequence ID" value="NZ_CP102754.1"/>
</dbReference>
<organism evidence="1 2">
    <name type="scientific">Myroides albus</name>
    <dbReference type="NCBI Taxonomy" id="2562892"/>
    <lineage>
        <taxon>Bacteria</taxon>
        <taxon>Pseudomonadati</taxon>
        <taxon>Bacteroidota</taxon>
        <taxon>Flavobacteriia</taxon>
        <taxon>Flavobacteriales</taxon>
        <taxon>Flavobacteriaceae</taxon>
        <taxon>Myroides</taxon>
    </lineage>
</organism>
<evidence type="ECO:0000313" key="1">
    <source>
        <dbReference type="EMBL" id="MTG96912.1"/>
    </source>
</evidence>
<keyword evidence="2" id="KW-1185">Reference proteome</keyword>
<sequence length="357" mass="42063">MGNYILEIHKLLLESQDLPNPKDRLKLLNTAIGIADKHNDSVWGFETRLLLINTENFTPSSKLSYPAFVWILEKVDQSDSPFDEKEIMGEYKWLAATSYGIASLSKEVLEHITEDFKKRLVRNGFSLRSYHHLKALGLQQLRKFVEAREVIDLIKESPLDDLSDNMPFELSLEAYNYLGLEDYDAALIVAQDLFNNRFSYINTAFEAYCVFAFEFYRINDDRKDKYFELAKANLPEFNAHDCITYIRAKILYMYLLHQYGHESCWEHFEQVCIWEHEADDFYSFFFLKYAICLLKDGGIRSFNFPTYLPYYKEDGIYDLSEMLSIFKERTIGYAKQFDERNGNCNFVNETVRLFESN</sequence>
<dbReference type="OrthoDB" id="56388at2"/>
<protein>
    <recommendedName>
        <fullName evidence="3">Tetratricopeptide repeat protein</fullName>
    </recommendedName>
</protein>
<accession>A0A6I3LL66</accession>